<dbReference type="InterPro" id="IPR006059">
    <property type="entry name" value="SBP"/>
</dbReference>
<dbReference type="PANTHER" id="PTHR30222:SF17">
    <property type="entry name" value="SPERMIDINE_PUTRESCINE-BINDING PERIPLASMIC PROTEIN"/>
    <property type="match status" value="1"/>
</dbReference>
<proteinExistence type="inferred from homology"/>
<sequence length="368" mass="40466">MRSVISLMLYSLLVMMSSMSSAQETLRVLNWSDYLAPEVLQEFEKRYNVKIDYVEYTSVDDFGAHFLDSANQFDVVFPASRMLSALADAGLVRELDTHKLENLDKLSDNIRHEFRGQNSGGWFGVPYLWGTTGLGLNQAALARAGVTPDEMSWSLLFDPEVRKKASSCGIVVLNERDELFAAALRFMGESVNVTSSEALNSAGALIKDALVDVKYLRSDGYVEALTSGEACVVMGYSGDLLSGISEKPELSYVIPSQGAAMWIDLMAIPTNSTHVDLAYQFINYMMQAQNAARNSNYLSYPTVMASAMPLITPEVLAKPEVYPPSAVLAKLEAMKPLQKDTTRLVSRLWTKAVCASGKYCSANVSSLF</sequence>
<evidence type="ECO:0000256" key="4">
    <source>
        <dbReference type="ARBA" id="ARBA00022764"/>
    </source>
</evidence>
<dbReference type="Pfam" id="PF13416">
    <property type="entry name" value="SBP_bac_8"/>
    <property type="match status" value="1"/>
</dbReference>
<dbReference type="AlphaFoldDB" id="A0A9X3EFP5"/>
<dbReference type="GO" id="GO:0015846">
    <property type="term" value="P:polyamine transport"/>
    <property type="evidence" value="ECO:0007669"/>
    <property type="project" value="InterPro"/>
</dbReference>
<evidence type="ECO:0000256" key="3">
    <source>
        <dbReference type="ARBA" id="ARBA00022729"/>
    </source>
</evidence>
<name>A0A9X3EFP5_9GAMM</name>
<evidence type="ECO:0000256" key="5">
    <source>
        <dbReference type="PIRNR" id="PIRNR019574"/>
    </source>
</evidence>
<reference evidence="7" key="1">
    <citation type="submission" date="2022-11" db="EMBL/GenBank/DDBJ databases">
        <title>Parathalassolutuus dongxingensis gen. nov., sp. nov., a novel member of family Oceanospirillaceae isolated from a coastal shrimp pond in Guangxi, China.</title>
        <authorList>
            <person name="Chen H."/>
        </authorList>
    </citation>
    <scope>NUCLEOTIDE SEQUENCE</scope>
    <source>
        <strain evidence="7">G-43</strain>
    </source>
</reference>
<dbReference type="PRINTS" id="PR00909">
    <property type="entry name" value="SPERMDNBNDNG"/>
</dbReference>
<keyword evidence="4 5" id="KW-0574">Periplasm</keyword>
<dbReference type="EMBL" id="JAPNOA010000029">
    <property type="protein sequence ID" value="MCY0965890.1"/>
    <property type="molecule type" value="Genomic_DNA"/>
</dbReference>
<keyword evidence="2 5" id="KW-0813">Transport</keyword>
<dbReference type="InterPro" id="IPR001188">
    <property type="entry name" value="Sperm_putr-bd"/>
</dbReference>
<dbReference type="Gene3D" id="3.40.190.10">
    <property type="entry name" value="Periplasmic binding protein-like II"/>
    <property type="match status" value="2"/>
</dbReference>
<comment type="function">
    <text evidence="5">Required for the activity of the bacterial periplasmic transport system of putrescine.</text>
</comment>
<evidence type="ECO:0000256" key="6">
    <source>
        <dbReference type="SAM" id="SignalP"/>
    </source>
</evidence>
<evidence type="ECO:0000256" key="2">
    <source>
        <dbReference type="ARBA" id="ARBA00022448"/>
    </source>
</evidence>
<dbReference type="RefSeq" id="WP_283174101.1">
    <property type="nucleotide sequence ID" value="NZ_JAPNOA010000029.1"/>
</dbReference>
<feature type="signal peptide" evidence="6">
    <location>
        <begin position="1"/>
        <end position="22"/>
    </location>
</feature>
<keyword evidence="8" id="KW-1185">Reference proteome</keyword>
<comment type="subcellular location">
    <subcellularLocation>
        <location evidence="1 5">Periplasm</location>
    </subcellularLocation>
</comment>
<comment type="similarity">
    <text evidence="5">Belongs to the bacterial solute-binding protein PotD/PotF family.</text>
</comment>
<comment type="caution">
    <text evidence="7">The sequence shown here is derived from an EMBL/GenBank/DDBJ whole genome shotgun (WGS) entry which is preliminary data.</text>
</comment>
<protein>
    <recommendedName>
        <fullName evidence="5">Putrescine-binding periplasmic protein</fullName>
    </recommendedName>
</protein>
<dbReference type="SUPFAM" id="SSF53850">
    <property type="entry name" value="Periplasmic binding protein-like II"/>
    <property type="match status" value="1"/>
</dbReference>
<dbReference type="GO" id="GO:0019808">
    <property type="term" value="F:polyamine binding"/>
    <property type="evidence" value="ECO:0007669"/>
    <property type="project" value="InterPro"/>
</dbReference>
<evidence type="ECO:0000256" key="1">
    <source>
        <dbReference type="ARBA" id="ARBA00004418"/>
    </source>
</evidence>
<dbReference type="GO" id="GO:0042597">
    <property type="term" value="C:periplasmic space"/>
    <property type="evidence" value="ECO:0007669"/>
    <property type="project" value="UniProtKB-SubCell"/>
</dbReference>
<evidence type="ECO:0000313" key="8">
    <source>
        <dbReference type="Proteomes" id="UP001150830"/>
    </source>
</evidence>
<evidence type="ECO:0000313" key="7">
    <source>
        <dbReference type="EMBL" id="MCY0965890.1"/>
    </source>
</evidence>
<dbReference type="Proteomes" id="UP001150830">
    <property type="component" value="Unassembled WGS sequence"/>
</dbReference>
<accession>A0A9X3EFP5</accession>
<dbReference type="PIRSF" id="PIRSF019574">
    <property type="entry name" value="Periplasmic_polyamine_BP"/>
    <property type="match status" value="1"/>
</dbReference>
<gene>
    <name evidence="7" type="ORF">OUO13_11880</name>
</gene>
<feature type="chain" id="PRO_5040962976" description="Putrescine-binding periplasmic protein" evidence="6">
    <location>
        <begin position="23"/>
        <end position="368"/>
    </location>
</feature>
<organism evidence="7 8">
    <name type="scientific">Parathalassolituus penaei</name>
    <dbReference type="NCBI Taxonomy" id="2997323"/>
    <lineage>
        <taxon>Bacteria</taxon>
        <taxon>Pseudomonadati</taxon>
        <taxon>Pseudomonadota</taxon>
        <taxon>Gammaproteobacteria</taxon>
        <taxon>Oceanospirillales</taxon>
        <taxon>Oceanospirillaceae</taxon>
        <taxon>Parathalassolituus</taxon>
    </lineage>
</organism>
<keyword evidence="3 6" id="KW-0732">Signal</keyword>
<dbReference type="PANTHER" id="PTHR30222">
    <property type="entry name" value="SPERMIDINE/PUTRESCINE-BINDING PERIPLASMIC PROTEIN"/>
    <property type="match status" value="1"/>
</dbReference>